<reference evidence="1" key="1">
    <citation type="submission" date="2022-12" db="EMBL/GenBank/DDBJ databases">
        <title>Genome Sequence of Lasiodiplodia mahajangana.</title>
        <authorList>
            <person name="Buettner E."/>
        </authorList>
    </citation>
    <scope>NUCLEOTIDE SEQUENCE</scope>
    <source>
        <strain evidence="1">VT137</strain>
    </source>
</reference>
<organism evidence="1 2">
    <name type="scientific">Lasiodiplodia mahajangana</name>
    <dbReference type="NCBI Taxonomy" id="1108764"/>
    <lineage>
        <taxon>Eukaryota</taxon>
        <taxon>Fungi</taxon>
        <taxon>Dikarya</taxon>
        <taxon>Ascomycota</taxon>
        <taxon>Pezizomycotina</taxon>
        <taxon>Dothideomycetes</taxon>
        <taxon>Dothideomycetes incertae sedis</taxon>
        <taxon>Botryosphaeriales</taxon>
        <taxon>Botryosphaeriaceae</taxon>
        <taxon>Lasiodiplodia</taxon>
    </lineage>
</organism>
<name>A0ACC2JEV1_9PEZI</name>
<sequence>MTPGWSSSAVEQTLRCGPSQIYLLTGDFTGMYVHKCASTEQDLALAPALVPNNRRWNLSPVVASITAGLTVERVPADGGVPWTCTQHDLWLSFAPPLHPAPGCFRFLHPAAVVLPS</sequence>
<dbReference type="Proteomes" id="UP001153332">
    <property type="component" value="Unassembled WGS sequence"/>
</dbReference>
<comment type="caution">
    <text evidence="1">The sequence shown here is derived from an EMBL/GenBank/DDBJ whole genome shotgun (WGS) entry which is preliminary data.</text>
</comment>
<gene>
    <name evidence="1" type="ORF">O1611_g7572</name>
</gene>
<protein>
    <submittedName>
        <fullName evidence="1">Uncharacterized protein</fullName>
    </submittedName>
</protein>
<dbReference type="EMBL" id="JAPUUL010002042">
    <property type="protein sequence ID" value="KAJ8126066.1"/>
    <property type="molecule type" value="Genomic_DNA"/>
</dbReference>
<keyword evidence="2" id="KW-1185">Reference proteome</keyword>
<evidence type="ECO:0000313" key="2">
    <source>
        <dbReference type="Proteomes" id="UP001153332"/>
    </source>
</evidence>
<proteinExistence type="predicted"/>
<evidence type="ECO:0000313" key="1">
    <source>
        <dbReference type="EMBL" id="KAJ8126066.1"/>
    </source>
</evidence>
<accession>A0ACC2JEV1</accession>